<dbReference type="CDD" id="cd02440">
    <property type="entry name" value="AdoMet_MTases"/>
    <property type="match status" value="1"/>
</dbReference>
<dbReference type="InterPro" id="IPR052356">
    <property type="entry name" value="Thiol_S-MT"/>
</dbReference>
<name>A0ABT6CB75_9MICO</name>
<dbReference type="GO" id="GO:0008168">
    <property type="term" value="F:methyltransferase activity"/>
    <property type="evidence" value="ECO:0007669"/>
    <property type="project" value="UniProtKB-KW"/>
</dbReference>
<proteinExistence type="predicted"/>
<dbReference type="PANTHER" id="PTHR45036:SF1">
    <property type="entry name" value="METHYLTRANSFERASE LIKE 7A"/>
    <property type="match status" value="1"/>
</dbReference>
<dbReference type="PANTHER" id="PTHR45036">
    <property type="entry name" value="METHYLTRANSFERASE LIKE 7B"/>
    <property type="match status" value="1"/>
</dbReference>
<keyword evidence="2" id="KW-0489">Methyltransferase</keyword>
<sequence>MTTATRVTVEAARDALIASLHGTVLDIGAGTPRRRAHLAPGSRWVGLEPDESRHHRLVPTVAGEDRLLLGRAEHIPLPDGSVDAALTSFTLCSVDDQPTALAEIRRVVRPGGAFAFAEHVGAPHGSWSRRLQRMATPFSRRFDHGCRPTRDTLSVIETLAWEHVETETYDVRVAPGVVVPFVVGRAVLPSAPRGSSATMGR</sequence>
<dbReference type="Pfam" id="PF08241">
    <property type="entry name" value="Methyltransf_11"/>
    <property type="match status" value="1"/>
</dbReference>
<accession>A0ABT6CB75</accession>
<dbReference type="EMBL" id="JAROAV010000050">
    <property type="protein sequence ID" value="MDF8266148.1"/>
    <property type="molecule type" value="Genomic_DNA"/>
</dbReference>
<dbReference type="RefSeq" id="WP_277193374.1">
    <property type="nucleotide sequence ID" value="NZ_JAROAV010000050.1"/>
</dbReference>
<keyword evidence="2" id="KW-0808">Transferase</keyword>
<evidence type="ECO:0000313" key="3">
    <source>
        <dbReference type="Proteomes" id="UP001528912"/>
    </source>
</evidence>
<dbReference type="InterPro" id="IPR013216">
    <property type="entry name" value="Methyltransf_11"/>
</dbReference>
<feature type="domain" description="Methyltransferase type 11" evidence="1">
    <location>
        <begin position="25"/>
        <end position="116"/>
    </location>
</feature>
<keyword evidence="3" id="KW-1185">Reference proteome</keyword>
<reference evidence="2 3" key="1">
    <citation type="submission" date="2023-03" db="EMBL/GenBank/DDBJ databases">
        <title>YIM 133296 draft genome.</title>
        <authorList>
            <person name="Xiong L."/>
        </authorList>
    </citation>
    <scope>NUCLEOTIDE SEQUENCE [LARGE SCALE GENOMIC DNA]</scope>
    <source>
        <strain evidence="2 3">YIM 133296</strain>
    </source>
</reference>
<dbReference type="InterPro" id="IPR029063">
    <property type="entry name" value="SAM-dependent_MTases_sf"/>
</dbReference>
<dbReference type="SUPFAM" id="SSF53335">
    <property type="entry name" value="S-adenosyl-L-methionine-dependent methyltransferases"/>
    <property type="match status" value="1"/>
</dbReference>
<dbReference type="GO" id="GO:0032259">
    <property type="term" value="P:methylation"/>
    <property type="evidence" value="ECO:0007669"/>
    <property type="project" value="UniProtKB-KW"/>
</dbReference>
<dbReference type="Gene3D" id="3.40.50.150">
    <property type="entry name" value="Vaccinia Virus protein VP39"/>
    <property type="match status" value="1"/>
</dbReference>
<evidence type="ECO:0000313" key="2">
    <source>
        <dbReference type="EMBL" id="MDF8266148.1"/>
    </source>
</evidence>
<comment type="caution">
    <text evidence="2">The sequence shown here is derived from an EMBL/GenBank/DDBJ whole genome shotgun (WGS) entry which is preliminary data.</text>
</comment>
<dbReference type="Proteomes" id="UP001528912">
    <property type="component" value="Unassembled WGS sequence"/>
</dbReference>
<evidence type="ECO:0000259" key="1">
    <source>
        <dbReference type="Pfam" id="PF08241"/>
    </source>
</evidence>
<protein>
    <submittedName>
        <fullName evidence="2">Class I SAM-dependent methyltransferase</fullName>
    </submittedName>
</protein>
<organism evidence="2 3">
    <name type="scientific">Luteipulveratus flavus</name>
    <dbReference type="NCBI Taxonomy" id="3031728"/>
    <lineage>
        <taxon>Bacteria</taxon>
        <taxon>Bacillati</taxon>
        <taxon>Actinomycetota</taxon>
        <taxon>Actinomycetes</taxon>
        <taxon>Micrococcales</taxon>
        <taxon>Dermacoccaceae</taxon>
        <taxon>Luteipulveratus</taxon>
    </lineage>
</organism>
<gene>
    <name evidence="2" type="ORF">P4R38_18005</name>
</gene>